<evidence type="ECO:0000313" key="1">
    <source>
        <dbReference type="EMBL" id="TGK13961.1"/>
    </source>
</evidence>
<dbReference type="NCBIfam" id="NF033166">
    <property type="entry name" value="lipo_LipL31"/>
    <property type="match status" value="1"/>
</dbReference>
<dbReference type="PROSITE" id="PS51257">
    <property type="entry name" value="PROKAR_LIPOPROTEIN"/>
    <property type="match status" value="1"/>
</dbReference>
<accession>A0A4R9GKQ7</accession>
<dbReference type="OrthoDB" id="342704at2"/>
<evidence type="ECO:0000313" key="2">
    <source>
        <dbReference type="Proteomes" id="UP000298458"/>
    </source>
</evidence>
<keyword evidence="1" id="KW-0449">Lipoprotein</keyword>
<name>A0A4R9GKQ7_9LEPT</name>
<dbReference type="AlphaFoldDB" id="A0A4R9GKQ7"/>
<gene>
    <name evidence="1" type="ORF">EHO60_01045</name>
</gene>
<keyword evidence="2" id="KW-1185">Reference proteome</keyword>
<organism evidence="1 2">
    <name type="scientific">Leptospira fletcheri</name>
    <dbReference type="NCBI Taxonomy" id="2484981"/>
    <lineage>
        <taxon>Bacteria</taxon>
        <taxon>Pseudomonadati</taxon>
        <taxon>Spirochaetota</taxon>
        <taxon>Spirochaetia</taxon>
        <taxon>Leptospirales</taxon>
        <taxon>Leptospiraceae</taxon>
        <taxon>Leptospira</taxon>
    </lineage>
</organism>
<dbReference type="EMBL" id="RQET01000001">
    <property type="protein sequence ID" value="TGK13961.1"/>
    <property type="molecule type" value="Genomic_DNA"/>
</dbReference>
<reference evidence="1" key="1">
    <citation type="journal article" date="2019" name="PLoS Negl. Trop. Dis.">
        <title>Revisiting the worldwide diversity of Leptospira species in the environment.</title>
        <authorList>
            <person name="Vincent A.T."/>
            <person name="Schiettekatte O."/>
            <person name="Bourhy P."/>
            <person name="Veyrier F.J."/>
            <person name="Picardeau M."/>
        </authorList>
    </citation>
    <scope>NUCLEOTIDE SEQUENCE [LARGE SCALE GENOMIC DNA]</scope>
    <source>
        <strain evidence="1">SSW15</strain>
    </source>
</reference>
<protein>
    <submittedName>
        <fullName evidence="1">Lipoprotein LipL31</fullName>
    </submittedName>
</protein>
<sequence length="231" mass="26721">MKRILPLLSIFFFNVFFIGCGDGTPVIESIDGTKITVGSFESAYETAIDTLSRTQNIEKKNIIDFITKDAAEVPEQMRPLRDEFQKKTFFDRYRQMMMIKLVADKSGFTKRADIKEILKFQEMQLISNLYIAEQVESKIKISEEEAQTECGELRKRNAEVNTLPIDRCLLLARAQIKSRRSMEVYPKVLERVKEGVTIKHNEKFDLENYLSKNIVFPEAAKTEKKESSEAK</sequence>
<proteinExistence type="predicted"/>
<comment type="caution">
    <text evidence="1">The sequence shown here is derived from an EMBL/GenBank/DDBJ whole genome shotgun (WGS) entry which is preliminary data.</text>
</comment>
<dbReference type="Proteomes" id="UP000298458">
    <property type="component" value="Unassembled WGS sequence"/>
</dbReference>
<dbReference type="RefSeq" id="WP_135766302.1">
    <property type="nucleotide sequence ID" value="NZ_RQET01000001.1"/>
</dbReference>